<evidence type="ECO:0000256" key="2">
    <source>
        <dbReference type="SAM" id="Phobius"/>
    </source>
</evidence>
<evidence type="ECO:0000256" key="1">
    <source>
        <dbReference type="SAM" id="MobiDB-lite"/>
    </source>
</evidence>
<dbReference type="InterPro" id="IPR001245">
    <property type="entry name" value="Ser-Thr/Tyr_kinase_cat_dom"/>
</dbReference>
<dbReference type="GO" id="GO:0005524">
    <property type="term" value="F:ATP binding"/>
    <property type="evidence" value="ECO:0007669"/>
    <property type="project" value="InterPro"/>
</dbReference>
<proteinExistence type="predicted"/>
<organism evidence="4 5">
    <name type="scientific">Kitasatospora phosalacinea</name>
    <dbReference type="NCBI Taxonomy" id="2065"/>
    <lineage>
        <taxon>Bacteria</taxon>
        <taxon>Bacillati</taxon>
        <taxon>Actinomycetota</taxon>
        <taxon>Actinomycetes</taxon>
        <taxon>Kitasatosporales</taxon>
        <taxon>Streptomycetaceae</taxon>
        <taxon>Kitasatospora</taxon>
    </lineage>
</organism>
<dbReference type="InterPro" id="IPR000719">
    <property type="entry name" value="Prot_kinase_dom"/>
</dbReference>
<dbReference type="InterPro" id="IPR011009">
    <property type="entry name" value="Kinase-like_dom_sf"/>
</dbReference>
<feature type="compositionally biased region" description="Pro residues" evidence="1">
    <location>
        <begin position="285"/>
        <end position="308"/>
    </location>
</feature>
<evidence type="ECO:0000313" key="5">
    <source>
        <dbReference type="Proteomes" id="UP001165143"/>
    </source>
</evidence>
<gene>
    <name evidence="4" type="ORF">Kpho01_21960</name>
</gene>
<dbReference type="RefSeq" id="WP_106974155.1">
    <property type="nucleotide sequence ID" value="NZ_BSRX01000010.1"/>
</dbReference>
<evidence type="ECO:0000259" key="3">
    <source>
        <dbReference type="PROSITE" id="PS50011"/>
    </source>
</evidence>
<feature type="transmembrane region" description="Helical" evidence="2">
    <location>
        <begin position="338"/>
        <end position="362"/>
    </location>
</feature>
<reference evidence="4" key="1">
    <citation type="submission" date="2023-02" db="EMBL/GenBank/DDBJ databases">
        <title>Kitasatospora phosalacinea NBRC 14362.</title>
        <authorList>
            <person name="Ichikawa N."/>
            <person name="Sato H."/>
            <person name="Tonouchi N."/>
        </authorList>
    </citation>
    <scope>NUCLEOTIDE SEQUENCE</scope>
    <source>
        <strain evidence="4">NBRC 14362</strain>
    </source>
</reference>
<dbReference type="GO" id="GO:0005737">
    <property type="term" value="C:cytoplasm"/>
    <property type="evidence" value="ECO:0007669"/>
    <property type="project" value="TreeGrafter"/>
</dbReference>
<evidence type="ECO:0000313" key="4">
    <source>
        <dbReference type="EMBL" id="GLW54185.1"/>
    </source>
</evidence>
<dbReference type="SMART" id="SM00220">
    <property type="entry name" value="S_TKc"/>
    <property type="match status" value="1"/>
</dbReference>
<dbReference type="AlphaFoldDB" id="A0A9W6PDZ5"/>
<feature type="compositionally biased region" description="Basic and acidic residues" evidence="1">
    <location>
        <begin position="313"/>
        <end position="324"/>
    </location>
</feature>
<sequence length="363" mass="37783">MRAEPGQVVAGRYRVTDRPEDEAGVLAVDVHGGARVRLFGLELPELLVPGHPLGAPAPSYGPRVTARVAQVAAAAGAHPRLLRGLAAGPEDEVLWVAEEAVPGVPLERLVGSGPVPPYRVAEIGADLAGALRSLHEDGLTHGNLTLRTVLVCEDGAAMLGGLLLGAAEEELCAALGGEVPRRVYDTRALMLGPLAERWAIDPGAPADTWALGVLLYRLLTGRGPYPEADLPTLLAAVRDGRHHPADGCGPLQPLVERLLQPDAAARPDAVAVQRELRDLLVFAPEPGPDGPPEPLLPVPRPPAGPLVPRPRGGRRERAAARGTERQGPVRQPRVAPRLLGPLILGGVLVLLVAALAGIVAVAG</sequence>
<dbReference type="Pfam" id="PF07714">
    <property type="entry name" value="PK_Tyr_Ser-Thr"/>
    <property type="match status" value="1"/>
</dbReference>
<name>A0A9W6PDZ5_9ACTN</name>
<dbReference type="PROSITE" id="PS50011">
    <property type="entry name" value="PROTEIN_KINASE_DOM"/>
    <property type="match status" value="1"/>
</dbReference>
<dbReference type="GO" id="GO:0004674">
    <property type="term" value="F:protein serine/threonine kinase activity"/>
    <property type="evidence" value="ECO:0007669"/>
    <property type="project" value="TreeGrafter"/>
</dbReference>
<dbReference type="EMBL" id="BSRX01000010">
    <property type="protein sequence ID" value="GLW54185.1"/>
    <property type="molecule type" value="Genomic_DNA"/>
</dbReference>
<protein>
    <recommendedName>
        <fullName evidence="3">Protein kinase domain-containing protein</fullName>
    </recommendedName>
</protein>
<dbReference type="Gene3D" id="1.10.510.10">
    <property type="entry name" value="Transferase(Phosphotransferase) domain 1"/>
    <property type="match status" value="1"/>
</dbReference>
<comment type="caution">
    <text evidence="4">The sequence shown here is derived from an EMBL/GenBank/DDBJ whole genome shotgun (WGS) entry which is preliminary data.</text>
</comment>
<dbReference type="OrthoDB" id="3870120at2"/>
<dbReference type="PANTHER" id="PTHR24361">
    <property type="entry name" value="MITOGEN-ACTIVATED KINASE KINASE KINASE"/>
    <property type="match status" value="1"/>
</dbReference>
<keyword evidence="2" id="KW-1133">Transmembrane helix</keyword>
<dbReference type="InterPro" id="IPR053235">
    <property type="entry name" value="Ser_Thr_kinase"/>
</dbReference>
<feature type="domain" description="Protein kinase" evidence="3">
    <location>
        <begin position="1"/>
        <end position="280"/>
    </location>
</feature>
<keyword evidence="2" id="KW-0812">Transmembrane</keyword>
<feature type="region of interest" description="Disordered" evidence="1">
    <location>
        <begin position="283"/>
        <end position="330"/>
    </location>
</feature>
<accession>A0A9W6PDZ5</accession>
<dbReference type="Proteomes" id="UP001165143">
    <property type="component" value="Unassembled WGS sequence"/>
</dbReference>
<keyword evidence="2" id="KW-0472">Membrane</keyword>
<dbReference type="SUPFAM" id="SSF56112">
    <property type="entry name" value="Protein kinase-like (PK-like)"/>
    <property type="match status" value="1"/>
</dbReference>